<protein>
    <submittedName>
        <fullName evidence="1">Uncharacterized protein</fullName>
    </submittedName>
</protein>
<accession>A0A445AYG7</accession>
<evidence type="ECO:0000313" key="2">
    <source>
        <dbReference type="Proteomes" id="UP000289738"/>
    </source>
</evidence>
<dbReference type="AlphaFoldDB" id="A0A445AYG7"/>
<sequence>MTVLLEQALRQAIPVYGIQDKILVEIVIGVCLLEDSLLYKGHGIEREFELGGHFCEYDKWREGVNKRDKKEVKGIRFGDA</sequence>
<proteinExistence type="predicted"/>
<comment type="caution">
    <text evidence="1">The sequence shown here is derived from an EMBL/GenBank/DDBJ whole genome shotgun (WGS) entry which is preliminary data.</text>
</comment>
<dbReference type="Proteomes" id="UP000289738">
    <property type="component" value="Chromosome B01"/>
</dbReference>
<dbReference type="EMBL" id="SDMP01000011">
    <property type="protein sequence ID" value="RYR31450.1"/>
    <property type="molecule type" value="Genomic_DNA"/>
</dbReference>
<evidence type="ECO:0000313" key="1">
    <source>
        <dbReference type="EMBL" id="RYR31450.1"/>
    </source>
</evidence>
<name>A0A445AYG7_ARAHY</name>
<gene>
    <name evidence="1" type="ORF">Ahy_B01g056254</name>
</gene>
<keyword evidence="2" id="KW-1185">Reference proteome</keyword>
<organism evidence="1 2">
    <name type="scientific">Arachis hypogaea</name>
    <name type="common">Peanut</name>
    <dbReference type="NCBI Taxonomy" id="3818"/>
    <lineage>
        <taxon>Eukaryota</taxon>
        <taxon>Viridiplantae</taxon>
        <taxon>Streptophyta</taxon>
        <taxon>Embryophyta</taxon>
        <taxon>Tracheophyta</taxon>
        <taxon>Spermatophyta</taxon>
        <taxon>Magnoliopsida</taxon>
        <taxon>eudicotyledons</taxon>
        <taxon>Gunneridae</taxon>
        <taxon>Pentapetalae</taxon>
        <taxon>rosids</taxon>
        <taxon>fabids</taxon>
        <taxon>Fabales</taxon>
        <taxon>Fabaceae</taxon>
        <taxon>Papilionoideae</taxon>
        <taxon>50 kb inversion clade</taxon>
        <taxon>dalbergioids sensu lato</taxon>
        <taxon>Dalbergieae</taxon>
        <taxon>Pterocarpus clade</taxon>
        <taxon>Arachis</taxon>
    </lineage>
</organism>
<reference evidence="1 2" key="1">
    <citation type="submission" date="2019-01" db="EMBL/GenBank/DDBJ databases">
        <title>Sequencing of cultivated peanut Arachis hypogaea provides insights into genome evolution and oil improvement.</title>
        <authorList>
            <person name="Chen X."/>
        </authorList>
    </citation>
    <scope>NUCLEOTIDE SEQUENCE [LARGE SCALE GENOMIC DNA]</scope>
    <source>
        <strain evidence="2">cv. Fuhuasheng</strain>
        <tissue evidence="1">Leaves</tissue>
    </source>
</reference>